<gene>
    <name evidence="1" type="ORF">GCM10022392_15100</name>
</gene>
<reference evidence="2" key="1">
    <citation type="journal article" date="2019" name="Int. J. Syst. Evol. Microbiol.">
        <title>The Global Catalogue of Microorganisms (GCM) 10K type strain sequencing project: providing services to taxonomists for standard genome sequencing and annotation.</title>
        <authorList>
            <consortium name="The Broad Institute Genomics Platform"/>
            <consortium name="The Broad Institute Genome Sequencing Center for Infectious Disease"/>
            <person name="Wu L."/>
            <person name="Ma J."/>
        </authorList>
    </citation>
    <scope>NUCLEOTIDE SEQUENCE [LARGE SCALE GENOMIC DNA]</scope>
    <source>
        <strain evidence="2">JCM 17085</strain>
    </source>
</reference>
<sequence>MFFQYERKEMFNHEVVFRGDLGNPEWKQNMTWYLTAYYQPMFADRTHKYSNEHSHIFKVILEISYLHESHCHNPTRRAGCFANSRKADTALWPG</sequence>
<evidence type="ECO:0000313" key="2">
    <source>
        <dbReference type="Proteomes" id="UP001500841"/>
    </source>
</evidence>
<accession>A0ABP7WPA1</accession>
<comment type="caution">
    <text evidence="1">The sequence shown here is derived from an EMBL/GenBank/DDBJ whole genome shotgun (WGS) entry which is preliminary data.</text>
</comment>
<protein>
    <submittedName>
        <fullName evidence="1">Uncharacterized protein</fullName>
    </submittedName>
</protein>
<name>A0ABP7WPA1_9SPHI</name>
<organism evidence="1 2">
    <name type="scientific">Mucilaginibacter panaciglaebae</name>
    <dbReference type="NCBI Taxonomy" id="502331"/>
    <lineage>
        <taxon>Bacteria</taxon>
        <taxon>Pseudomonadati</taxon>
        <taxon>Bacteroidota</taxon>
        <taxon>Sphingobacteriia</taxon>
        <taxon>Sphingobacteriales</taxon>
        <taxon>Sphingobacteriaceae</taxon>
        <taxon>Mucilaginibacter</taxon>
    </lineage>
</organism>
<keyword evidence="2" id="KW-1185">Reference proteome</keyword>
<evidence type="ECO:0000313" key="1">
    <source>
        <dbReference type="EMBL" id="GAA4093580.1"/>
    </source>
</evidence>
<proteinExistence type="predicted"/>
<dbReference type="EMBL" id="BAABCV010000004">
    <property type="protein sequence ID" value="GAA4093580.1"/>
    <property type="molecule type" value="Genomic_DNA"/>
</dbReference>
<dbReference type="Proteomes" id="UP001500841">
    <property type="component" value="Unassembled WGS sequence"/>
</dbReference>